<accession>A0A9P5ZF08</accession>
<evidence type="ECO:0008006" key="5">
    <source>
        <dbReference type="Google" id="ProtNLM"/>
    </source>
</evidence>
<evidence type="ECO:0000313" key="3">
    <source>
        <dbReference type="EMBL" id="KAF9484696.1"/>
    </source>
</evidence>
<dbReference type="OrthoDB" id="3216420at2759"/>
<feature type="coiled-coil region" evidence="1">
    <location>
        <begin position="295"/>
        <end position="350"/>
    </location>
</feature>
<feature type="compositionally biased region" description="Polar residues" evidence="2">
    <location>
        <begin position="125"/>
        <end position="142"/>
    </location>
</feature>
<proteinExistence type="predicted"/>
<comment type="caution">
    <text evidence="3">The sequence shown here is derived from an EMBL/GenBank/DDBJ whole genome shotgun (WGS) entry which is preliminary data.</text>
</comment>
<feature type="compositionally biased region" description="Acidic residues" evidence="2">
    <location>
        <begin position="83"/>
        <end position="109"/>
    </location>
</feature>
<dbReference type="PANTHER" id="PTHR28006">
    <property type="entry name" value="MONOPOLIN COMPLEX SUBUNIT CSM1"/>
    <property type="match status" value="1"/>
</dbReference>
<dbReference type="GO" id="GO:0045144">
    <property type="term" value="P:meiotic sister chromatid segregation"/>
    <property type="evidence" value="ECO:0007669"/>
    <property type="project" value="TreeGrafter"/>
</dbReference>
<dbReference type="GO" id="GO:1990644">
    <property type="term" value="F:microtubule site clamp"/>
    <property type="evidence" value="ECO:0007669"/>
    <property type="project" value="TreeGrafter"/>
</dbReference>
<protein>
    <recommendedName>
        <fullName evidence="5">Monopolin complex subunit Csm1/Pcs1 C-terminal domain-containing protein</fullName>
    </recommendedName>
</protein>
<dbReference type="GO" id="GO:0034506">
    <property type="term" value="C:chromosome, centromeric core domain"/>
    <property type="evidence" value="ECO:0007669"/>
    <property type="project" value="TreeGrafter"/>
</dbReference>
<reference evidence="3" key="1">
    <citation type="submission" date="2020-11" db="EMBL/GenBank/DDBJ databases">
        <authorList>
            <consortium name="DOE Joint Genome Institute"/>
            <person name="Ahrendt S."/>
            <person name="Riley R."/>
            <person name="Andreopoulos W."/>
            <person name="Labutti K."/>
            <person name="Pangilinan J."/>
            <person name="Ruiz-Duenas F.J."/>
            <person name="Barrasa J.M."/>
            <person name="Sanchez-Garcia M."/>
            <person name="Camarero S."/>
            <person name="Miyauchi S."/>
            <person name="Serrano A."/>
            <person name="Linde D."/>
            <person name="Babiker R."/>
            <person name="Drula E."/>
            <person name="Ayuso-Fernandez I."/>
            <person name="Pacheco R."/>
            <person name="Padilla G."/>
            <person name="Ferreira P."/>
            <person name="Barriuso J."/>
            <person name="Kellner H."/>
            <person name="Castanera R."/>
            <person name="Alfaro M."/>
            <person name="Ramirez L."/>
            <person name="Pisabarro A.G."/>
            <person name="Kuo A."/>
            <person name="Tritt A."/>
            <person name="Lipzen A."/>
            <person name="He G."/>
            <person name="Yan M."/>
            <person name="Ng V."/>
            <person name="Cullen D."/>
            <person name="Martin F."/>
            <person name="Rosso M.-N."/>
            <person name="Henrissat B."/>
            <person name="Hibbett D."/>
            <person name="Martinez A.T."/>
            <person name="Grigoriev I.V."/>
        </authorList>
    </citation>
    <scope>NUCLEOTIDE SEQUENCE</scope>
    <source>
        <strain evidence="3">CIRM-BRFM 674</strain>
    </source>
</reference>
<organism evidence="3 4">
    <name type="scientific">Pholiota conissans</name>
    <dbReference type="NCBI Taxonomy" id="109636"/>
    <lineage>
        <taxon>Eukaryota</taxon>
        <taxon>Fungi</taxon>
        <taxon>Dikarya</taxon>
        <taxon>Basidiomycota</taxon>
        <taxon>Agaricomycotina</taxon>
        <taxon>Agaricomycetes</taxon>
        <taxon>Agaricomycetidae</taxon>
        <taxon>Agaricales</taxon>
        <taxon>Agaricineae</taxon>
        <taxon>Strophariaceae</taxon>
        <taxon>Pholiota</taxon>
    </lineage>
</organism>
<dbReference type="EMBL" id="MU155141">
    <property type="protein sequence ID" value="KAF9484696.1"/>
    <property type="molecule type" value="Genomic_DNA"/>
</dbReference>
<dbReference type="GO" id="GO:0051315">
    <property type="term" value="P:attachment of mitotic spindle microtubules to kinetochore"/>
    <property type="evidence" value="ECO:0007669"/>
    <property type="project" value="TreeGrafter"/>
</dbReference>
<feature type="compositionally biased region" description="Basic residues" evidence="2">
    <location>
        <begin position="69"/>
        <end position="78"/>
    </location>
</feature>
<dbReference type="InterPro" id="IPR040349">
    <property type="entry name" value="Csm1/Pcs1"/>
</dbReference>
<keyword evidence="4" id="KW-1185">Reference proteome</keyword>
<dbReference type="AlphaFoldDB" id="A0A9P5ZF08"/>
<evidence type="ECO:0000256" key="2">
    <source>
        <dbReference type="SAM" id="MobiDB-lite"/>
    </source>
</evidence>
<dbReference type="PANTHER" id="PTHR28006:SF1">
    <property type="entry name" value="MONOPOLIN COMPLEX SUBUNIT CSM1"/>
    <property type="match status" value="1"/>
</dbReference>
<evidence type="ECO:0000313" key="4">
    <source>
        <dbReference type="Proteomes" id="UP000807469"/>
    </source>
</evidence>
<dbReference type="Proteomes" id="UP000807469">
    <property type="component" value="Unassembled WGS sequence"/>
</dbReference>
<dbReference type="GO" id="GO:0033551">
    <property type="term" value="C:monopolin complex"/>
    <property type="evidence" value="ECO:0007669"/>
    <property type="project" value="InterPro"/>
</dbReference>
<feature type="region of interest" description="Disordered" evidence="2">
    <location>
        <begin position="355"/>
        <end position="374"/>
    </location>
</feature>
<keyword evidence="1" id="KW-0175">Coiled coil</keyword>
<feature type="compositionally biased region" description="Polar residues" evidence="2">
    <location>
        <begin position="355"/>
        <end position="367"/>
    </location>
</feature>
<evidence type="ECO:0000256" key="1">
    <source>
        <dbReference type="SAM" id="Coils"/>
    </source>
</evidence>
<feature type="region of interest" description="Disordered" evidence="2">
    <location>
        <begin position="1"/>
        <end position="167"/>
    </location>
</feature>
<name>A0A9P5ZF08_9AGAR</name>
<gene>
    <name evidence="3" type="ORF">BDN70DRAFT_945406</name>
</gene>
<feature type="compositionally biased region" description="Basic residues" evidence="2">
    <location>
        <begin position="148"/>
        <end position="158"/>
    </location>
</feature>
<dbReference type="GO" id="GO:0072686">
    <property type="term" value="C:mitotic spindle"/>
    <property type="evidence" value="ECO:0007669"/>
    <property type="project" value="TreeGrafter"/>
</dbReference>
<dbReference type="GO" id="GO:0005730">
    <property type="term" value="C:nucleolus"/>
    <property type="evidence" value="ECO:0007669"/>
    <property type="project" value="TreeGrafter"/>
</dbReference>
<dbReference type="CDD" id="cd23787">
    <property type="entry name" value="RWD_CSM1"/>
    <property type="match status" value="1"/>
</dbReference>
<sequence>MSESGDDLGGFGAATPHKSNPVAASAKPGSSRRQAGPSKTAGSNTAAARKKATAVDESDIEEAQQPPAKKIKAAARARKQQEQEVDVEEDDVADQLAEDIEMDGGDIQEIEPPRNKPKGRPASKKPTSQSIGANGNATNTLASAAAKGKGKAKAKPPPKARQTSVEEVDIELIEEADEPMDVEEVEPATAKPAIRGTKIARPHPRSTAKQDAEIARLQEALKQADTHIADMKRQLTELSTVRYTEPEQLLERIDIQHQATLKAKELLIEDLKTKLAQSDPLLRSGKKAVFEILTRDEANKEMEKLNAQVKAYKEALLEQTQSLKDKDERIKTLEQENSDLKYELKAEIERSSSLLAKSQRQPMSSGPRSHGAIIGTDPKMTELIKFYEDLSNLIVPNIKVQPGRYLKTEESILSCCYTYRDVTNPAAASKSIYFSLRLCKDLRPGFPDPPTSSDQLTESVHYVPIDLDKEPPEFVASLGFLGDTFTFERNQLSLFLRTLYEYISGEGDKGGHEEDSDDSVVVME</sequence>